<feature type="domain" description="Transcription regulator PadR N-terminal" evidence="1">
    <location>
        <begin position="7"/>
        <end position="80"/>
    </location>
</feature>
<dbReference type="Gene3D" id="1.10.10.10">
    <property type="entry name" value="Winged helix-like DNA-binding domain superfamily/Winged helix DNA-binding domain"/>
    <property type="match status" value="1"/>
</dbReference>
<dbReference type="PANTHER" id="PTHR43252">
    <property type="entry name" value="TRANSCRIPTIONAL REGULATOR YQJI"/>
    <property type="match status" value="1"/>
</dbReference>
<gene>
    <name evidence="3" type="ORF">GCM10011579_000730</name>
</gene>
<sequence>MALRNAVLAALLEGEASGYDLAKGFDASVANFWMATPQQLYRELDRMESEGLIEARLVQQERRPNKRVFSLTEAGRGALRAFTAEPAKPPAMRDELMVKVYAVDEGDDEAVRAAITERLEWARGKLAHYDRIRARLLDGRTEDEYLAGADRVGPYLTLMGGRAYERENIRWAEQALLILEQRASVPRQFGSPGTA</sequence>
<dbReference type="EMBL" id="BMMM01000001">
    <property type="protein sequence ID" value="GGN48254.1"/>
    <property type="molecule type" value="Genomic_DNA"/>
</dbReference>
<reference evidence="3 4" key="1">
    <citation type="journal article" date="2014" name="Int. J. Syst. Evol. Microbiol.">
        <title>Complete genome sequence of Corynebacterium casei LMG S-19264T (=DSM 44701T), isolated from a smear-ripened cheese.</title>
        <authorList>
            <consortium name="US DOE Joint Genome Institute (JGI-PGF)"/>
            <person name="Walter F."/>
            <person name="Albersmeier A."/>
            <person name="Kalinowski J."/>
            <person name="Ruckert C."/>
        </authorList>
    </citation>
    <scope>NUCLEOTIDE SEQUENCE [LARGE SCALE GENOMIC DNA]</scope>
    <source>
        <strain evidence="3 4">CGMCC 4.7111</strain>
    </source>
</reference>
<evidence type="ECO:0000313" key="4">
    <source>
        <dbReference type="Proteomes" id="UP000600365"/>
    </source>
</evidence>
<dbReference type="Gene3D" id="6.10.140.190">
    <property type="match status" value="1"/>
</dbReference>
<dbReference type="AlphaFoldDB" id="A0A917XPU9"/>
<dbReference type="SUPFAM" id="SSF46785">
    <property type="entry name" value="Winged helix' DNA-binding domain"/>
    <property type="match status" value="1"/>
</dbReference>
<dbReference type="InterPro" id="IPR036388">
    <property type="entry name" value="WH-like_DNA-bd_sf"/>
</dbReference>
<feature type="domain" description="Transcription regulator PadR C-terminal" evidence="2">
    <location>
        <begin position="92"/>
        <end position="179"/>
    </location>
</feature>
<dbReference type="RefSeq" id="WP_189183768.1">
    <property type="nucleotide sequence ID" value="NZ_BMMM01000001.1"/>
</dbReference>
<dbReference type="InterPro" id="IPR036390">
    <property type="entry name" value="WH_DNA-bd_sf"/>
</dbReference>
<dbReference type="Pfam" id="PF03551">
    <property type="entry name" value="PadR"/>
    <property type="match status" value="1"/>
</dbReference>
<dbReference type="InterPro" id="IPR005149">
    <property type="entry name" value="Tscrpt_reg_PadR_N"/>
</dbReference>
<dbReference type="PANTHER" id="PTHR43252:SF4">
    <property type="entry name" value="TRANSCRIPTIONAL REGULATORY PROTEIN"/>
    <property type="match status" value="1"/>
</dbReference>
<dbReference type="InterPro" id="IPR018309">
    <property type="entry name" value="Tscrpt_reg_PadR_C"/>
</dbReference>
<organism evidence="3 4">
    <name type="scientific">Streptomyces albiflavescens</name>
    <dbReference type="NCBI Taxonomy" id="1623582"/>
    <lineage>
        <taxon>Bacteria</taxon>
        <taxon>Bacillati</taxon>
        <taxon>Actinomycetota</taxon>
        <taxon>Actinomycetes</taxon>
        <taxon>Kitasatosporales</taxon>
        <taxon>Streptomycetaceae</taxon>
        <taxon>Streptomyces</taxon>
    </lineage>
</organism>
<proteinExistence type="predicted"/>
<comment type="caution">
    <text evidence="3">The sequence shown here is derived from an EMBL/GenBank/DDBJ whole genome shotgun (WGS) entry which is preliminary data.</text>
</comment>
<evidence type="ECO:0000259" key="2">
    <source>
        <dbReference type="Pfam" id="PF10400"/>
    </source>
</evidence>
<dbReference type="Proteomes" id="UP000600365">
    <property type="component" value="Unassembled WGS sequence"/>
</dbReference>
<protein>
    <submittedName>
        <fullName evidence="3">PadR family transcriptional regulator</fullName>
    </submittedName>
</protein>
<dbReference type="Pfam" id="PF10400">
    <property type="entry name" value="Vir_act_alpha_C"/>
    <property type="match status" value="1"/>
</dbReference>
<keyword evidence="4" id="KW-1185">Reference proteome</keyword>
<name>A0A917XPU9_9ACTN</name>
<evidence type="ECO:0000259" key="1">
    <source>
        <dbReference type="Pfam" id="PF03551"/>
    </source>
</evidence>
<accession>A0A917XPU9</accession>
<evidence type="ECO:0000313" key="3">
    <source>
        <dbReference type="EMBL" id="GGN48254.1"/>
    </source>
</evidence>